<sequence length="222" mass="25319">MALDYVRTHYINAFASAASVEPNGMNTMPQTLSPPPCDKPSPNLNNMPLEILERIMALAIPRHISVTSSRICTAEETKNPRDCTWTEAIVTDLLSIWRTIRDIHKPPRKPYYYVYNWTSRWPLGLLRVCKSVRPVAGRIICARVQSSRQDSGGMVTGFGIAKDGRTMWEKFRERFEGKEAERRVSNVEYMVDVVTGDIYKMEENGVWVRVEGDDETSEAESE</sequence>
<dbReference type="Proteomes" id="UP000038010">
    <property type="component" value="Unassembled WGS sequence"/>
</dbReference>
<dbReference type="RefSeq" id="XP_017996805.1">
    <property type="nucleotide sequence ID" value="XM_018140645.1"/>
</dbReference>
<proteinExistence type="predicted"/>
<comment type="caution">
    <text evidence="1">The sequence shown here is derived from an EMBL/GenBank/DDBJ whole genome shotgun (WGS) entry which is preliminary data.</text>
</comment>
<dbReference type="EMBL" id="LFJN01000028">
    <property type="protein sequence ID" value="KPI36842.1"/>
    <property type="molecule type" value="Genomic_DNA"/>
</dbReference>
<organism evidence="1 2">
    <name type="scientific">Cyphellophora attinorum</name>
    <dbReference type="NCBI Taxonomy" id="1664694"/>
    <lineage>
        <taxon>Eukaryota</taxon>
        <taxon>Fungi</taxon>
        <taxon>Dikarya</taxon>
        <taxon>Ascomycota</taxon>
        <taxon>Pezizomycotina</taxon>
        <taxon>Eurotiomycetes</taxon>
        <taxon>Chaetothyriomycetidae</taxon>
        <taxon>Chaetothyriales</taxon>
        <taxon>Cyphellophoraceae</taxon>
        <taxon>Cyphellophora</taxon>
    </lineage>
</organism>
<evidence type="ECO:0000313" key="2">
    <source>
        <dbReference type="Proteomes" id="UP000038010"/>
    </source>
</evidence>
<reference evidence="1 2" key="1">
    <citation type="submission" date="2015-06" db="EMBL/GenBank/DDBJ databases">
        <title>Draft genome of the ant-associated black yeast Phialophora attae CBS 131958.</title>
        <authorList>
            <person name="Moreno L.F."/>
            <person name="Stielow B.J."/>
            <person name="de Hoog S."/>
            <person name="Vicente V.A."/>
            <person name="Weiss V.A."/>
            <person name="de Vries M."/>
            <person name="Cruz L.M."/>
            <person name="Souza E.M."/>
        </authorList>
    </citation>
    <scope>NUCLEOTIDE SEQUENCE [LARGE SCALE GENOMIC DNA]</scope>
    <source>
        <strain evidence="1 2">CBS 131958</strain>
    </source>
</reference>
<accession>A0A0N1GZZ9</accession>
<protein>
    <submittedName>
        <fullName evidence="1">Uncharacterized protein</fullName>
    </submittedName>
</protein>
<dbReference type="VEuPathDB" id="FungiDB:AB675_11770"/>
<name>A0A0N1GZZ9_9EURO</name>
<keyword evidence="2" id="KW-1185">Reference proteome</keyword>
<dbReference type="GeneID" id="28732526"/>
<dbReference type="AlphaFoldDB" id="A0A0N1GZZ9"/>
<evidence type="ECO:0000313" key="1">
    <source>
        <dbReference type="EMBL" id="KPI36842.1"/>
    </source>
</evidence>
<gene>
    <name evidence="1" type="ORF">AB675_11770</name>
</gene>